<dbReference type="RefSeq" id="XP_052944709.1">
    <property type="nucleotide sequence ID" value="XM_053089796.1"/>
</dbReference>
<dbReference type="FunFam" id="3.90.190.10:FF:000035">
    <property type="entry name" value="Tyrosine phosphatase, putative"/>
    <property type="match status" value="1"/>
</dbReference>
<gene>
    <name evidence="5" type="ORF">MKK02DRAFT_37808</name>
</gene>
<feature type="region of interest" description="Disordered" evidence="4">
    <location>
        <begin position="171"/>
        <end position="224"/>
    </location>
</feature>
<dbReference type="Gene3D" id="3.90.190.10">
    <property type="entry name" value="Protein tyrosine phosphatase superfamily"/>
    <property type="match status" value="1"/>
</dbReference>
<protein>
    <submittedName>
        <fullName evidence="5">Tyrosine phosphatase family-domain-containing protein</fullName>
    </submittedName>
</protein>
<dbReference type="SUPFAM" id="SSF52799">
    <property type="entry name" value="(Phosphotyrosine protein) phosphatases II"/>
    <property type="match status" value="1"/>
</dbReference>
<proteinExistence type="predicted"/>
<dbReference type="PANTHER" id="PTHR31126">
    <property type="entry name" value="TYROSINE-PROTEIN PHOSPHATASE"/>
    <property type="match status" value="1"/>
</dbReference>
<keyword evidence="2" id="KW-0963">Cytoplasm</keyword>
<evidence type="ECO:0000256" key="1">
    <source>
        <dbReference type="ARBA" id="ARBA00004496"/>
    </source>
</evidence>
<name>A0AA38LRW2_9TREE</name>
<keyword evidence="6" id="KW-1185">Reference proteome</keyword>
<evidence type="ECO:0000313" key="6">
    <source>
        <dbReference type="Proteomes" id="UP001164286"/>
    </source>
</evidence>
<dbReference type="GeneID" id="77729001"/>
<feature type="compositionally biased region" description="Acidic residues" evidence="4">
    <location>
        <begin position="171"/>
        <end position="183"/>
    </location>
</feature>
<comment type="subcellular location">
    <subcellularLocation>
        <location evidence="1">Cytoplasm</location>
    </subcellularLocation>
</comment>
<dbReference type="GO" id="GO:0005737">
    <property type="term" value="C:cytoplasm"/>
    <property type="evidence" value="ECO:0007669"/>
    <property type="project" value="UniProtKB-SubCell"/>
</dbReference>
<evidence type="ECO:0000256" key="4">
    <source>
        <dbReference type="SAM" id="MobiDB-lite"/>
    </source>
</evidence>
<dbReference type="Pfam" id="PF03162">
    <property type="entry name" value="Y_phosphatase2"/>
    <property type="match status" value="1"/>
</dbReference>
<evidence type="ECO:0000256" key="2">
    <source>
        <dbReference type="ARBA" id="ARBA00022490"/>
    </source>
</evidence>
<dbReference type="InterPro" id="IPR029021">
    <property type="entry name" value="Prot-tyrosine_phosphatase-like"/>
</dbReference>
<dbReference type="CDD" id="cd14501">
    <property type="entry name" value="PFA-DSP"/>
    <property type="match status" value="1"/>
</dbReference>
<evidence type="ECO:0000313" key="5">
    <source>
        <dbReference type="EMBL" id="KAI9634932.1"/>
    </source>
</evidence>
<organism evidence="5 6">
    <name type="scientific">Dioszegia hungarica</name>
    <dbReference type="NCBI Taxonomy" id="4972"/>
    <lineage>
        <taxon>Eukaryota</taxon>
        <taxon>Fungi</taxon>
        <taxon>Dikarya</taxon>
        <taxon>Basidiomycota</taxon>
        <taxon>Agaricomycotina</taxon>
        <taxon>Tremellomycetes</taxon>
        <taxon>Tremellales</taxon>
        <taxon>Bulleribasidiaceae</taxon>
        <taxon>Dioszegia</taxon>
    </lineage>
</organism>
<keyword evidence="3" id="KW-0378">Hydrolase</keyword>
<dbReference type="PANTHER" id="PTHR31126:SF18">
    <property type="entry name" value="PROTEIN-TYROSINE-PHOSPHATASE"/>
    <property type="match status" value="1"/>
</dbReference>
<dbReference type="InterPro" id="IPR004861">
    <property type="entry name" value="Siw14-like"/>
</dbReference>
<evidence type="ECO:0000256" key="3">
    <source>
        <dbReference type="ARBA" id="ARBA00022801"/>
    </source>
</evidence>
<accession>A0AA38LRW2</accession>
<feature type="compositionally biased region" description="Basic and acidic residues" evidence="4">
    <location>
        <begin position="184"/>
        <end position="201"/>
    </location>
</feature>
<comment type="caution">
    <text evidence="5">The sequence shown here is derived from an EMBL/GenBank/DDBJ whole genome shotgun (WGS) entry which is preliminary data.</text>
</comment>
<dbReference type="GO" id="GO:0016791">
    <property type="term" value="F:phosphatase activity"/>
    <property type="evidence" value="ECO:0007669"/>
    <property type="project" value="TreeGrafter"/>
</dbReference>
<dbReference type="Proteomes" id="UP001164286">
    <property type="component" value="Unassembled WGS sequence"/>
</dbReference>
<feature type="compositionally biased region" description="Basic and acidic residues" evidence="4">
    <location>
        <begin position="211"/>
        <end position="224"/>
    </location>
</feature>
<dbReference type="AlphaFoldDB" id="A0AA38LRW2"/>
<sequence length="224" mass="24562">MASSSRARSSKQPGPSLIHVPNLFSVVEPGVYRSASPTPAQVPFLASLNLKTIISLTPEFPTKQLLAFTRAAGIDFLHLGTTLWRPLMDWKPIQDEIVKATLELLLDKRVHPLLIIDPLGIHQTGIIVGCLRVLQGWNFASTLVELFDPDLINLPLPDNIPSWFRSLDESDEEDTDYEVEEADPVDKKAQKGAKPGKEKVIEPSNTAEEVVGGRDPGKGERGVG</sequence>
<reference evidence="5" key="1">
    <citation type="journal article" date="2022" name="G3 (Bethesda)">
        <title>High quality genome of the basidiomycete yeast Dioszegia hungarica PDD-24b-2 isolated from cloud water.</title>
        <authorList>
            <person name="Jarrige D."/>
            <person name="Haridas S."/>
            <person name="Bleykasten-Grosshans C."/>
            <person name="Joly M."/>
            <person name="Nadalig T."/>
            <person name="Sancelme M."/>
            <person name="Vuilleumier S."/>
            <person name="Grigoriev I.V."/>
            <person name="Amato P."/>
            <person name="Bringel F."/>
        </authorList>
    </citation>
    <scope>NUCLEOTIDE SEQUENCE</scope>
    <source>
        <strain evidence="5">PDD-24b-2</strain>
    </source>
</reference>
<dbReference type="EMBL" id="JAKWFO010000006">
    <property type="protein sequence ID" value="KAI9634932.1"/>
    <property type="molecule type" value="Genomic_DNA"/>
</dbReference>